<keyword evidence="3 9" id="KW-0436">Ligase</keyword>
<gene>
    <name evidence="9" type="primary">argS</name>
    <name evidence="14" type="ORF">FY207_03415</name>
</gene>
<keyword evidence="11" id="KW-1133">Transmembrane helix</keyword>
<organism evidence="14">
    <name type="scientific">Anaplasma marginale</name>
    <dbReference type="NCBI Taxonomy" id="770"/>
    <lineage>
        <taxon>Bacteria</taxon>
        <taxon>Pseudomonadati</taxon>
        <taxon>Pseudomonadota</taxon>
        <taxon>Alphaproteobacteria</taxon>
        <taxon>Rickettsiales</taxon>
        <taxon>Anaplasmataceae</taxon>
        <taxon>Anaplasma</taxon>
    </lineage>
</organism>
<comment type="catalytic activity">
    <reaction evidence="8 9">
        <text>tRNA(Arg) + L-arginine + ATP = L-arginyl-tRNA(Arg) + AMP + diphosphate</text>
        <dbReference type="Rhea" id="RHEA:20301"/>
        <dbReference type="Rhea" id="RHEA-COMP:9658"/>
        <dbReference type="Rhea" id="RHEA-COMP:9673"/>
        <dbReference type="ChEBI" id="CHEBI:30616"/>
        <dbReference type="ChEBI" id="CHEBI:32682"/>
        <dbReference type="ChEBI" id="CHEBI:33019"/>
        <dbReference type="ChEBI" id="CHEBI:78442"/>
        <dbReference type="ChEBI" id="CHEBI:78513"/>
        <dbReference type="ChEBI" id="CHEBI:456215"/>
        <dbReference type="EC" id="6.1.1.19"/>
    </reaction>
</comment>
<dbReference type="PANTHER" id="PTHR11956:SF5">
    <property type="entry name" value="ARGININE--TRNA LIGASE, CYTOPLASMIC"/>
    <property type="match status" value="1"/>
</dbReference>
<dbReference type="Pfam" id="PF03485">
    <property type="entry name" value="Arg_tRNA_synt_N"/>
    <property type="match status" value="1"/>
</dbReference>
<dbReference type="InterPro" id="IPR005148">
    <property type="entry name" value="Arg-tRNA-synth_N"/>
</dbReference>
<accession>A0A643CKI3</accession>
<dbReference type="SUPFAM" id="SSF52374">
    <property type="entry name" value="Nucleotidylyl transferase"/>
    <property type="match status" value="1"/>
</dbReference>
<evidence type="ECO:0000256" key="8">
    <source>
        <dbReference type="ARBA" id="ARBA00049339"/>
    </source>
</evidence>
<keyword evidence="5 9" id="KW-0067">ATP-binding</keyword>
<dbReference type="InterPro" id="IPR014729">
    <property type="entry name" value="Rossmann-like_a/b/a_fold"/>
</dbReference>
<dbReference type="Gene3D" id="3.40.50.620">
    <property type="entry name" value="HUPs"/>
    <property type="match status" value="1"/>
</dbReference>
<evidence type="ECO:0000313" key="14">
    <source>
        <dbReference type="EMBL" id="KAB0451690.1"/>
    </source>
</evidence>
<dbReference type="SUPFAM" id="SSF47323">
    <property type="entry name" value="Anticodon-binding domain of a subclass of class I aminoacyl-tRNA synthetases"/>
    <property type="match status" value="1"/>
</dbReference>
<evidence type="ECO:0000256" key="1">
    <source>
        <dbReference type="ARBA" id="ARBA00005594"/>
    </source>
</evidence>
<dbReference type="Gene3D" id="1.10.730.10">
    <property type="entry name" value="Isoleucyl-tRNA Synthetase, Domain 1"/>
    <property type="match status" value="1"/>
</dbReference>
<proteinExistence type="inferred from homology"/>
<evidence type="ECO:0000256" key="9">
    <source>
        <dbReference type="HAMAP-Rule" id="MF_00123"/>
    </source>
</evidence>
<dbReference type="InterPro" id="IPR035684">
    <property type="entry name" value="ArgRS_core"/>
</dbReference>
<protein>
    <recommendedName>
        <fullName evidence="9">Arginine--tRNA ligase</fullName>
        <ecNumber evidence="9">6.1.1.19</ecNumber>
    </recommendedName>
    <alternativeName>
        <fullName evidence="9">Arginyl-tRNA synthetase</fullName>
        <shortName evidence="9">ArgRS</shortName>
    </alternativeName>
</protein>
<dbReference type="GO" id="GO:0005737">
    <property type="term" value="C:cytoplasm"/>
    <property type="evidence" value="ECO:0007669"/>
    <property type="project" value="UniProtKB-SubCell"/>
</dbReference>
<feature type="domain" description="Arginyl tRNA synthetase N-terminal" evidence="13">
    <location>
        <begin position="26"/>
        <end position="113"/>
    </location>
</feature>
<dbReference type="NCBIfam" id="TIGR00456">
    <property type="entry name" value="argS"/>
    <property type="match status" value="1"/>
</dbReference>
<dbReference type="SMART" id="SM01016">
    <property type="entry name" value="Arg_tRNA_synt_N"/>
    <property type="match status" value="1"/>
</dbReference>
<dbReference type="PANTHER" id="PTHR11956">
    <property type="entry name" value="ARGINYL-TRNA SYNTHETASE"/>
    <property type="match status" value="1"/>
</dbReference>
<dbReference type="InterPro" id="IPR009080">
    <property type="entry name" value="tRNAsynth_Ia_anticodon-bd"/>
</dbReference>
<comment type="caution">
    <text evidence="14">The sequence shown here is derived from an EMBL/GenBank/DDBJ whole genome shotgun (WGS) entry which is preliminary data.</text>
</comment>
<evidence type="ECO:0000256" key="3">
    <source>
        <dbReference type="ARBA" id="ARBA00022598"/>
    </source>
</evidence>
<keyword evidence="4 9" id="KW-0547">Nucleotide-binding</keyword>
<dbReference type="CDD" id="cd00671">
    <property type="entry name" value="ArgRS_core"/>
    <property type="match status" value="1"/>
</dbReference>
<dbReference type="InterPro" id="IPR001412">
    <property type="entry name" value="aa-tRNA-synth_I_CS"/>
</dbReference>
<dbReference type="GO" id="GO:0006420">
    <property type="term" value="P:arginyl-tRNA aminoacylation"/>
    <property type="evidence" value="ECO:0007669"/>
    <property type="project" value="UniProtKB-UniRule"/>
</dbReference>
<dbReference type="InterPro" id="IPR001278">
    <property type="entry name" value="Arg-tRNA-ligase"/>
</dbReference>
<dbReference type="AlphaFoldDB" id="A0A643CKI3"/>
<evidence type="ECO:0000256" key="7">
    <source>
        <dbReference type="ARBA" id="ARBA00023146"/>
    </source>
</evidence>
<dbReference type="Pfam" id="PF05746">
    <property type="entry name" value="DALR_1"/>
    <property type="match status" value="1"/>
</dbReference>
<reference evidence="14" key="1">
    <citation type="submission" date="2019-08" db="EMBL/GenBank/DDBJ databases">
        <authorList>
            <person name="Amaro Estrada I."/>
            <person name="Quiroz Castaneda R.E."/>
            <person name="Martinez Ocampo F."/>
            <person name="Rodriguez Camarillo S.D."/>
        </authorList>
    </citation>
    <scope>NUCLEOTIDE SEQUENCE</scope>
    <source>
        <strain evidence="14">MEX-30-184-02</strain>
    </source>
</reference>
<evidence type="ECO:0000256" key="4">
    <source>
        <dbReference type="ARBA" id="ARBA00022741"/>
    </source>
</evidence>
<dbReference type="Pfam" id="PF00750">
    <property type="entry name" value="tRNA-synt_1d"/>
    <property type="match status" value="1"/>
</dbReference>
<feature type="domain" description="DALR anticodon binding" evidence="12">
    <location>
        <begin position="469"/>
        <end position="592"/>
    </location>
</feature>
<dbReference type="EMBL" id="VTCY01000010">
    <property type="protein sequence ID" value="KAB0451690.1"/>
    <property type="molecule type" value="Genomic_DNA"/>
</dbReference>
<keyword evidence="11" id="KW-0812">Transmembrane</keyword>
<name>A0A643CKI3_ANAMA</name>
<keyword evidence="2 9" id="KW-0963">Cytoplasm</keyword>
<evidence type="ECO:0000256" key="5">
    <source>
        <dbReference type="ARBA" id="ARBA00022840"/>
    </source>
</evidence>
<dbReference type="SUPFAM" id="SSF55190">
    <property type="entry name" value="Arginyl-tRNA synthetase (ArgRS), N-terminal 'additional' domain"/>
    <property type="match status" value="1"/>
</dbReference>
<keyword evidence="11" id="KW-0472">Membrane</keyword>
<evidence type="ECO:0000256" key="11">
    <source>
        <dbReference type="SAM" id="Phobius"/>
    </source>
</evidence>
<evidence type="ECO:0000259" key="12">
    <source>
        <dbReference type="SMART" id="SM00836"/>
    </source>
</evidence>
<dbReference type="PRINTS" id="PR01038">
    <property type="entry name" value="TRNASYNTHARG"/>
</dbReference>
<dbReference type="InterPro" id="IPR036695">
    <property type="entry name" value="Arg-tRNA-synth_N_sf"/>
</dbReference>
<comment type="similarity">
    <text evidence="1 9 10">Belongs to the class-I aminoacyl-tRNA synthetase family.</text>
</comment>
<feature type="short sequence motif" description="'HIGH' region" evidence="9">
    <location>
        <begin position="150"/>
        <end position="160"/>
    </location>
</feature>
<dbReference type="GO" id="GO:0004814">
    <property type="term" value="F:arginine-tRNA ligase activity"/>
    <property type="evidence" value="ECO:0007669"/>
    <property type="project" value="UniProtKB-UniRule"/>
</dbReference>
<feature type="transmembrane region" description="Helical" evidence="11">
    <location>
        <begin position="568"/>
        <end position="587"/>
    </location>
</feature>
<keyword evidence="6 9" id="KW-0648">Protein biosynthesis</keyword>
<evidence type="ECO:0000256" key="6">
    <source>
        <dbReference type="ARBA" id="ARBA00022917"/>
    </source>
</evidence>
<dbReference type="PROSITE" id="PS00178">
    <property type="entry name" value="AA_TRNA_LIGASE_I"/>
    <property type="match status" value="1"/>
</dbReference>
<evidence type="ECO:0000256" key="2">
    <source>
        <dbReference type="ARBA" id="ARBA00022490"/>
    </source>
</evidence>
<comment type="subcellular location">
    <subcellularLocation>
        <location evidence="9">Cytoplasm</location>
    </subcellularLocation>
</comment>
<dbReference type="EC" id="6.1.1.19" evidence="9"/>
<sequence length="593" mass="66165">MIAYILELSNAGLSMVSAGSTINLFGNFRCIVIQKIGELWGSEVTDSLLRKLIVAPPTEDRHGDVYTNAALVVGKLKKKKPMEIAEHLRQALAEVEGVDSVDVVPPGFVNLKCSNEVWYSAIRDINKAGKDYGAVNLGQGQKVNVEFVSANPTGPLHIGHARGAVFGDVLSNLLAWVGYDVTREYYVNDAGGQINTLVESVYLRYKEALGEQVTIGEGLYPGEYLKPIAKALVEKHGDKLLASEGREAVIRDFTLKHILDSIREDMALLGVKHDVFTHEADLQRNRTVEKCVEFLQQKGMLYYGTLERPRGVEEEAAWQAREQLLFRSTDFGDDSDRALQKEDGSWTYFAGDIAYHFDKISRGFHDMILGLGFDHKGYVSRLKAAVHALSDGKATIDVKLHNMVNFLENGVPVKMSKRRGEFLTARDVVEEVGKDVARFIMMTRKNDVVLDFDFAKAKEQSKDSQIFYIQYAHARACSLMRNAPTLLPIEDVDFSRVSSAPEIALIKLLVRWPNIVESSAVNHEPHRIAFYLLEVAEAFHVLWGHGSRSVDMRFIVEGDIATTSARIYLVKVVALVISLGLSIFSIAPMEEMR</sequence>
<dbReference type="InterPro" id="IPR008909">
    <property type="entry name" value="DALR_anticod-bd"/>
</dbReference>
<dbReference type="GO" id="GO:0005524">
    <property type="term" value="F:ATP binding"/>
    <property type="evidence" value="ECO:0007669"/>
    <property type="project" value="UniProtKB-UniRule"/>
</dbReference>
<comment type="subunit">
    <text evidence="9">Monomer.</text>
</comment>
<dbReference type="Gene3D" id="3.30.1360.70">
    <property type="entry name" value="Arginyl tRNA synthetase N-terminal domain"/>
    <property type="match status" value="1"/>
</dbReference>
<evidence type="ECO:0000256" key="10">
    <source>
        <dbReference type="RuleBase" id="RU363038"/>
    </source>
</evidence>
<evidence type="ECO:0000259" key="13">
    <source>
        <dbReference type="SMART" id="SM01016"/>
    </source>
</evidence>
<keyword evidence="7 9" id="KW-0030">Aminoacyl-tRNA synthetase</keyword>
<dbReference type="HAMAP" id="MF_00123">
    <property type="entry name" value="Arg_tRNA_synth"/>
    <property type="match status" value="1"/>
</dbReference>
<dbReference type="SMART" id="SM00836">
    <property type="entry name" value="DALR_1"/>
    <property type="match status" value="1"/>
</dbReference>